<proteinExistence type="predicted"/>
<organism evidence="1 2">
    <name type="scientific">Spodoptera frugiperda</name>
    <name type="common">Fall armyworm</name>
    <dbReference type="NCBI Taxonomy" id="7108"/>
    <lineage>
        <taxon>Eukaryota</taxon>
        <taxon>Metazoa</taxon>
        <taxon>Ecdysozoa</taxon>
        <taxon>Arthropoda</taxon>
        <taxon>Hexapoda</taxon>
        <taxon>Insecta</taxon>
        <taxon>Pterygota</taxon>
        <taxon>Neoptera</taxon>
        <taxon>Endopterygota</taxon>
        <taxon>Lepidoptera</taxon>
        <taxon>Glossata</taxon>
        <taxon>Ditrysia</taxon>
        <taxon>Noctuoidea</taxon>
        <taxon>Noctuidae</taxon>
        <taxon>Amphipyrinae</taxon>
        <taxon>Spodoptera</taxon>
    </lineage>
</organism>
<dbReference type="RefSeq" id="XP_050559862.1">
    <property type="nucleotide sequence ID" value="XM_050703905.1"/>
</dbReference>
<dbReference type="Proteomes" id="UP000829999">
    <property type="component" value="Chromosome 25"/>
</dbReference>
<dbReference type="GeneID" id="126912314"/>
<sequence length="187" mass="20932">MSQETLASFIASIQQTQNDFCQQLIREVRSSTPHNISEDQAQQTSFVVGANGNFAKCASRYGGRADESLDNFLDAVSTYKDCVNVSDVNALRGFSMLFEGPAAVWWQGVKQSTSTWSEALTRIKCAFGEHDPPHRLYRKLFSLVHQEDENTDFFIAKVHALLAEFPKDDLSEKVKLDIYLTRASGNA</sequence>
<name>A0A9R0F447_SPOFR</name>
<dbReference type="OrthoDB" id="8057069at2759"/>
<keyword evidence="1" id="KW-1185">Reference proteome</keyword>
<protein>
    <submittedName>
        <fullName evidence="2">Activity-regulated cytoskeleton associated protein 1-like</fullName>
    </submittedName>
</protein>
<accession>A0A9R0F447</accession>
<gene>
    <name evidence="2" type="primary">LOC126912314</name>
</gene>
<reference evidence="2" key="1">
    <citation type="submission" date="2025-08" db="UniProtKB">
        <authorList>
            <consortium name="RefSeq"/>
        </authorList>
    </citation>
    <scope>IDENTIFICATION</scope>
    <source>
        <tissue evidence="2">Whole larval tissue</tissue>
    </source>
</reference>
<dbReference type="AlphaFoldDB" id="A0A9R0F447"/>
<evidence type="ECO:0000313" key="1">
    <source>
        <dbReference type="Proteomes" id="UP000829999"/>
    </source>
</evidence>
<evidence type="ECO:0000313" key="2">
    <source>
        <dbReference type="RefSeq" id="XP_050559862.1"/>
    </source>
</evidence>